<dbReference type="InterPro" id="IPR008979">
    <property type="entry name" value="Galactose-bd-like_sf"/>
</dbReference>
<dbReference type="eggNOG" id="ENOG502ZAPS">
    <property type="taxonomic scope" value="Bacteria"/>
</dbReference>
<dbReference type="SUPFAM" id="SSF51445">
    <property type="entry name" value="(Trans)glycosidases"/>
    <property type="match status" value="1"/>
</dbReference>
<dbReference type="Gene3D" id="2.60.120.260">
    <property type="entry name" value="Galactose-binding domain-like"/>
    <property type="match status" value="1"/>
</dbReference>
<dbReference type="SUPFAM" id="SSF49785">
    <property type="entry name" value="Galactose-binding domain-like"/>
    <property type="match status" value="1"/>
</dbReference>
<evidence type="ECO:0000313" key="1">
    <source>
        <dbReference type="EMBL" id="AIE86565.1"/>
    </source>
</evidence>
<dbReference type="EMBL" id="CP007139">
    <property type="protein sequence ID" value="AIE86565.1"/>
    <property type="molecule type" value="Genomic_DNA"/>
</dbReference>
<proteinExistence type="predicted"/>
<accession>A0A068NV04</accession>
<dbReference type="RefSeq" id="WP_025229482.1">
    <property type="nucleotide sequence ID" value="NZ_CP007139.1"/>
</dbReference>
<name>A0A068NV04_FIMGI</name>
<gene>
    <name evidence="1" type="ORF">OP10G_3197</name>
</gene>
<dbReference type="Proteomes" id="UP000027982">
    <property type="component" value="Chromosome"/>
</dbReference>
<organism evidence="1 2">
    <name type="scientific">Fimbriimonas ginsengisoli Gsoil 348</name>
    <dbReference type="NCBI Taxonomy" id="661478"/>
    <lineage>
        <taxon>Bacteria</taxon>
        <taxon>Bacillati</taxon>
        <taxon>Armatimonadota</taxon>
        <taxon>Fimbriimonadia</taxon>
        <taxon>Fimbriimonadales</taxon>
        <taxon>Fimbriimonadaceae</taxon>
        <taxon>Fimbriimonas</taxon>
    </lineage>
</organism>
<protein>
    <recommendedName>
        <fullName evidence="3">CBM-cenC domain-containing protein</fullName>
    </recommendedName>
</protein>
<sequence length="548" mass="61105">MLCMLAALAVVPLQYRWFYVQTNLFREEEVGHIEALLQRAAKVGYNGMVITDTKIESLDPYPDFYRKRVQTIKDEAKRLHIEVIPVALSVGYADAMLAHNPNLVEAAPVKDAPFVVHGGVLQIATDPDVRFDNGDFETAQGDKFSGFAFQDGIGIGTFADHQTVHGGKTSLRIENPGALKETSGNCRIMRRVKVRPWRHYNLSAWVKTQDFASASSVRVMALNKDGKAMSFHDVSVTPTADWKRVDVTFDTRENEEALLYLGVWGGTTGKMWFDDAKLEELGLTNVVRRPGCPVKVVTASGRVLREGEDYEPIADPKSGTIPWKGEFEITHPSPPIVLTKSSPLREGDRVKVSWFHAVMTETGKTAICLSEPETRKLEEAELRRVAELFGPERIFYAHDEIRVMNLCDACTRRGISPGKILNDDILFANSVSKSLAPKCERYIWSDMIDPYHNAVPNYYAVNGDLTGSWEGLPKDLIVVNWNSGQAEKSLPFFDKLGHRQILAGYYDGPVGAIKGWLAKGRGLGIVGVMYTTWVGKYDDLEAFAKAAW</sequence>
<dbReference type="HOGENOM" id="CLU_496732_0_0_0"/>
<evidence type="ECO:0008006" key="3">
    <source>
        <dbReference type="Google" id="ProtNLM"/>
    </source>
</evidence>
<dbReference type="KEGG" id="fgi:OP10G_3197"/>
<dbReference type="OrthoDB" id="1164535at2"/>
<dbReference type="AlphaFoldDB" id="A0A068NV04"/>
<keyword evidence="2" id="KW-1185">Reference proteome</keyword>
<evidence type="ECO:0000313" key="2">
    <source>
        <dbReference type="Proteomes" id="UP000027982"/>
    </source>
</evidence>
<dbReference type="InterPro" id="IPR017853">
    <property type="entry name" value="GH"/>
</dbReference>
<dbReference type="Gene3D" id="3.20.20.80">
    <property type="entry name" value="Glycosidases"/>
    <property type="match status" value="1"/>
</dbReference>
<reference evidence="1 2" key="1">
    <citation type="journal article" date="2014" name="PLoS ONE">
        <title>The first complete genome sequence of the class fimbriimonadia in the phylum armatimonadetes.</title>
        <authorList>
            <person name="Hu Z.Y."/>
            <person name="Wang Y.Z."/>
            <person name="Im W.T."/>
            <person name="Wang S.Y."/>
            <person name="Zhao G.P."/>
            <person name="Zheng H.J."/>
            <person name="Quan Z.X."/>
        </authorList>
    </citation>
    <scope>NUCLEOTIDE SEQUENCE [LARGE SCALE GENOMIC DNA]</scope>
    <source>
        <strain evidence="1">Gsoil 348</strain>
    </source>
</reference>